<dbReference type="PANTHER" id="PTHR34677:SF1">
    <property type="entry name" value="TRANSMEMBRANE PROTEIN"/>
    <property type="match status" value="1"/>
</dbReference>
<dbReference type="GO" id="GO:0016787">
    <property type="term" value="F:hydrolase activity"/>
    <property type="evidence" value="ECO:0007669"/>
    <property type="project" value="InterPro"/>
</dbReference>
<dbReference type="InterPro" id="IPR032466">
    <property type="entry name" value="Metal_Hydrolase"/>
</dbReference>
<dbReference type="PANTHER" id="PTHR34677">
    <property type="match status" value="1"/>
</dbReference>
<keyword evidence="4" id="KW-1185">Reference proteome</keyword>
<dbReference type="Gene3D" id="3.20.20.140">
    <property type="entry name" value="Metal-dependent hydrolases"/>
    <property type="match status" value="1"/>
</dbReference>
<evidence type="ECO:0000256" key="1">
    <source>
        <dbReference type="SAM" id="SignalP"/>
    </source>
</evidence>
<keyword evidence="1" id="KW-0732">Signal</keyword>
<accession>A0AAV0Z8P6</accession>
<dbReference type="InterPro" id="IPR006680">
    <property type="entry name" value="Amidohydro-rel"/>
</dbReference>
<evidence type="ECO:0000313" key="4">
    <source>
        <dbReference type="Proteomes" id="UP001157006"/>
    </source>
</evidence>
<dbReference type="AlphaFoldDB" id="A0AAV0Z8P6"/>
<feature type="signal peptide" evidence="1">
    <location>
        <begin position="1"/>
        <end position="25"/>
    </location>
</feature>
<feature type="chain" id="PRO_5043976259" description="Amidohydrolase-related domain-containing protein" evidence="1">
    <location>
        <begin position="26"/>
        <end position="631"/>
    </location>
</feature>
<protein>
    <recommendedName>
        <fullName evidence="2">Amidohydrolase-related domain-containing protein</fullName>
    </recommendedName>
</protein>
<dbReference type="SUPFAM" id="SSF51556">
    <property type="entry name" value="Metallo-dependent hydrolases"/>
    <property type="match status" value="1"/>
</dbReference>
<organism evidence="3 4">
    <name type="scientific">Vicia faba</name>
    <name type="common">Broad bean</name>
    <name type="synonym">Faba vulgaris</name>
    <dbReference type="NCBI Taxonomy" id="3906"/>
    <lineage>
        <taxon>Eukaryota</taxon>
        <taxon>Viridiplantae</taxon>
        <taxon>Streptophyta</taxon>
        <taxon>Embryophyta</taxon>
        <taxon>Tracheophyta</taxon>
        <taxon>Spermatophyta</taxon>
        <taxon>Magnoliopsida</taxon>
        <taxon>eudicotyledons</taxon>
        <taxon>Gunneridae</taxon>
        <taxon>Pentapetalae</taxon>
        <taxon>rosids</taxon>
        <taxon>fabids</taxon>
        <taxon>Fabales</taxon>
        <taxon>Fabaceae</taxon>
        <taxon>Papilionoideae</taxon>
        <taxon>50 kb inversion clade</taxon>
        <taxon>NPAAA clade</taxon>
        <taxon>Hologalegina</taxon>
        <taxon>IRL clade</taxon>
        <taxon>Fabeae</taxon>
        <taxon>Vicia</taxon>
    </lineage>
</organism>
<dbReference type="Proteomes" id="UP001157006">
    <property type="component" value="Chromosome 1S"/>
</dbReference>
<evidence type="ECO:0000259" key="2">
    <source>
        <dbReference type="Pfam" id="PF04909"/>
    </source>
</evidence>
<feature type="domain" description="Amidohydrolase-related" evidence="2">
    <location>
        <begin position="473"/>
        <end position="579"/>
    </location>
</feature>
<evidence type="ECO:0000313" key="3">
    <source>
        <dbReference type="EMBL" id="CAI8594226.1"/>
    </source>
</evidence>
<proteinExistence type="predicted"/>
<dbReference type="Pfam" id="PF04909">
    <property type="entry name" value="Amidohydro_2"/>
    <property type="match status" value="1"/>
</dbReference>
<gene>
    <name evidence="3" type="ORF">VFH_I130440</name>
</gene>
<reference evidence="3 4" key="1">
    <citation type="submission" date="2023-01" db="EMBL/GenBank/DDBJ databases">
        <authorList>
            <person name="Kreplak J."/>
        </authorList>
    </citation>
    <scope>NUCLEOTIDE SEQUENCE [LARGE SCALE GENOMIC DNA]</scope>
</reference>
<sequence>MILLRVLRLFIFCLVLSTLCSITKCGSSDVTLKFLKAPHAFSHLNSATFAFEVLNSGSNRTCSNCSLSCKLDDGVASVCTNGRVTYSSLQNGNHGFEVCTNGNHSFVGCASYNWTVDTIPPTAYVTASTTFTSSSNVSVNISFTEPCIGEGFGCKSVNACNLLVYGAGQVVPSSFRVLKPNLMYSLLVSLSPTVQYGRAILVMDRSFCTDIAGNSFTRMANSSVHLHIDRRKVYVNIRTRVPEKLLRINSETRTIQATNDLNKLKVYLYFSSPIVNSSMEVMSSLNISRGSLVPTSAENLGNRRFGFMIANISSTAIVSVEFNLKSIITRQGTHVSPTAPVNFLYDSNRPAVMLSTHRMRTKDHNIQILIEFSKPVFGFNNSRVSISGGLLKSFHKLRWSTYILELQADDDLVFVSVPENVTRDVSGNKNLASNVLQVRHYSVPLISSVISAFTTATFALTSIVAGLLTISTASLQSSDITLARFGDRGLNLRMSNPLYLQNILEDKRFAKCRIVLLHTSYPFSKEASYLASLYSQVYLDFGLAIPKLSVHGMVSAVKDLLEQAPLNKVMFSTDAYAFPELFYLGAKNARKVVFTVLRDSCIDGDLTVSEAVEAAKDLFARNSINFYKIIS</sequence>
<dbReference type="EMBL" id="OX451735">
    <property type="protein sequence ID" value="CAI8594226.1"/>
    <property type="molecule type" value="Genomic_DNA"/>
</dbReference>
<name>A0AAV0Z8P6_VICFA</name>